<dbReference type="Pfam" id="PF14382">
    <property type="entry name" value="ECR1_N"/>
    <property type="match status" value="1"/>
</dbReference>
<comment type="subcellular location">
    <subcellularLocation>
        <location evidence="1">Nucleus</location>
        <location evidence="1">Nucleolus</location>
    </subcellularLocation>
</comment>
<dbReference type="InterPro" id="IPR039771">
    <property type="entry name" value="Csl4"/>
</dbReference>
<dbReference type="GO" id="GO:0006396">
    <property type="term" value="P:RNA processing"/>
    <property type="evidence" value="ECO:0007669"/>
    <property type="project" value="InterPro"/>
</dbReference>
<feature type="domain" description="Exosome complex component N-terminal" evidence="5">
    <location>
        <begin position="14"/>
        <end position="51"/>
    </location>
</feature>
<evidence type="ECO:0000259" key="4">
    <source>
        <dbReference type="Pfam" id="PF10447"/>
    </source>
</evidence>
<organism evidence="6">
    <name type="scientific">Zea mays</name>
    <name type="common">Maize</name>
    <dbReference type="NCBI Taxonomy" id="4577"/>
    <lineage>
        <taxon>Eukaryota</taxon>
        <taxon>Viridiplantae</taxon>
        <taxon>Streptophyta</taxon>
        <taxon>Embryophyta</taxon>
        <taxon>Tracheophyta</taxon>
        <taxon>Spermatophyta</taxon>
        <taxon>Magnoliopsida</taxon>
        <taxon>Liliopsida</taxon>
        <taxon>Poales</taxon>
        <taxon>Poaceae</taxon>
        <taxon>PACMAD clade</taxon>
        <taxon>Panicoideae</taxon>
        <taxon>Andropogonodae</taxon>
        <taxon>Andropogoneae</taxon>
        <taxon>Tripsacinae</taxon>
        <taxon>Zea</taxon>
    </lineage>
</organism>
<dbReference type="ExpressionAtlas" id="A0A3L6EM24">
    <property type="expression patterns" value="baseline and differential"/>
</dbReference>
<dbReference type="Proteomes" id="UP000251960">
    <property type="component" value="Chromosome 5"/>
</dbReference>
<proteinExistence type="predicted"/>
<dbReference type="InterPro" id="IPR012340">
    <property type="entry name" value="NA-bd_OB-fold"/>
</dbReference>
<feature type="domain" description="Exosome complex component CSL4 C-terminal" evidence="4">
    <location>
        <begin position="103"/>
        <end position="146"/>
    </location>
</feature>
<dbReference type="PANTHER" id="PTHR12686">
    <property type="entry name" value="3'-5' EXORIBONUCLEASE CSL4-RELATED"/>
    <property type="match status" value="1"/>
</dbReference>
<keyword evidence="2" id="KW-0963">Cytoplasm</keyword>
<keyword evidence="3" id="KW-0271">Exosome</keyword>
<dbReference type="EMBL" id="NCVQ01000006">
    <property type="protein sequence ID" value="PWZ21613.1"/>
    <property type="molecule type" value="Genomic_DNA"/>
</dbReference>
<protein>
    <submittedName>
        <fullName evidence="6">Exosome complex component CSL4</fullName>
    </submittedName>
</protein>
<evidence type="ECO:0000256" key="2">
    <source>
        <dbReference type="ARBA" id="ARBA00022490"/>
    </source>
</evidence>
<dbReference type="InterPro" id="IPR019495">
    <property type="entry name" value="EXOSC1_C"/>
</dbReference>
<dbReference type="GO" id="GO:0005730">
    <property type="term" value="C:nucleolus"/>
    <property type="evidence" value="ECO:0007669"/>
    <property type="project" value="UniProtKB-SubCell"/>
</dbReference>
<sequence length="242" mass="25976">MAATAMDHDGGDDVVTPGELLGNSLTLAAGRGAYADGRSVRASVTGRRRIVPPAPASDDQRSTVEVVGHKAHGAVPQPGSVVIARVTKVMARMASADIMCVDSKAIREKFTGMIRQQDVRATEIDKVDMYQSYRPGDIVKAMVVSLIDGNDAVQIISVFFSCYQPWAYYLSTAKNELGVVSAQSIAGGTLVPISWTEMQCDLTGQIEQRKVAKVVAVYKLWTSDTRSLGGLPNYATTSLQLH</sequence>
<dbReference type="SUPFAM" id="SSF110324">
    <property type="entry name" value="Ribosomal L27 protein-like"/>
    <property type="match status" value="1"/>
</dbReference>
<evidence type="ECO:0000313" key="6">
    <source>
        <dbReference type="EMBL" id="PWZ21613.1"/>
    </source>
</evidence>
<dbReference type="GO" id="GO:0003723">
    <property type="term" value="F:RNA binding"/>
    <property type="evidence" value="ECO:0007669"/>
    <property type="project" value="InterPro"/>
</dbReference>
<reference evidence="6" key="1">
    <citation type="journal article" date="2018" name="Nat. Genet.">
        <title>Extensive intraspecific gene order and gene structural variations between Mo17 and other maize genomes.</title>
        <authorList>
            <person name="Sun S."/>
            <person name="Zhou Y."/>
            <person name="Chen J."/>
            <person name="Shi J."/>
            <person name="Zhao H."/>
            <person name="Zhao H."/>
            <person name="Song W."/>
            <person name="Zhang M."/>
            <person name="Cui Y."/>
            <person name="Dong X."/>
            <person name="Liu H."/>
            <person name="Ma X."/>
            <person name="Jiao Y."/>
            <person name="Wang B."/>
            <person name="Wei X."/>
            <person name="Stein J.C."/>
            <person name="Glaubitz J.C."/>
            <person name="Lu F."/>
            <person name="Yu G."/>
            <person name="Liang C."/>
            <person name="Fengler K."/>
            <person name="Li B."/>
            <person name="Rafalski A."/>
            <person name="Schnable P.S."/>
            <person name="Ware D.H."/>
            <person name="Buckler E.S."/>
            <person name="Lai J."/>
        </authorList>
    </citation>
    <scope>NUCLEOTIDE SEQUENCE [LARGE SCALE GENOMIC DNA]</scope>
    <source>
        <tissue evidence="6">Seedling</tissue>
    </source>
</reference>
<comment type="caution">
    <text evidence="6">The sequence shown here is derived from an EMBL/GenBank/DDBJ whole genome shotgun (WGS) entry which is preliminary data.</text>
</comment>
<accession>A0A3L6EM24</accession>
<name>A0A3L6EM24_MAIZE</name>
<dbReference type="InterPro" id="IPR025721">
    <property type="entry name" value="Exosome_cplx_N_dom"/>
</dbReference>
<dbReference type="AlphaFoldDB" id="A0A3L6EM24"/>
<dbReference type="PANTHER" id="PTHR12686:SF8">
    <property type="entry name" value="EXOSOME COMPLEX COMPONENT CSL4"/>
    <property type="match status" value="1"/>
</dbReference>
<evidence type="ECO:0000256" key="3">
    <source>
        <dbReference type="ARBA" id="ARBA00022835"/>
    </source>
</evidence>
<dbReference type="Gene3D" id="2.40.50.140">
    <property type="entry name" value="Nucleic acid-binding proteins"/>
    <property type="match status" value="1"/>
</dbReference>
<dbReference type="FunFam" id="2.40.50.140:FF:000223">
    <property type="entry name" value="Chromosome 1, whole genome shotgun sequence"/>
    <property type="match status" value="1"/>
</dbReference>
<evidence type="ECO:0000256" key="1">
    <source>
        <dbReference type="ARBA" id="ARBA00004604"/>
    </source>
</evidence>
<dbReference type="Gene3D" id="2.40.50.100">
    <property type="match status" value="1"/>
</dbReference>
<dbReference type="SUPFAM" id="SSF50249">
    <property type="entry name" value="Nucleic acid-binding proteins"/>
    <property type="match status" value="1"/>
</dbReference>
<dbReference type="Pfam" id="PF10447">
    <property type="entry name" value="EXOSC1"/>
    <property type="match status" value="1"/>
</dbReference>
<gene>
    <name evidence="6" type="primary">EXOSC1</name>
    <name evidence="6" type="ORF">Zm00014a_008205</name>
</gene>
<evidence type="ECO:0000259" key="5">
    <source>
        <dbReference type="Pfam" id="PF14382"/>
    </source>
</evidence>
<dbReference type="GO" id="GO:0000178">
    <property type="term" value="C:exosome (RNase complex)"/>
    <property type="evidence" value="ECO:0007669"/>
    <property type="project" value="UniProtKB-KW"/>
</dbReference>